<organism evidence="2 3">
    <name type="scientific">Pandoraea eparura</name>
    <dbReference type="NCBI Taxonomy" id="2508291"/>
    <lineage>
        <taxon>Bacteria</taxon>
        <taxon>Pseudomonadati</taxon>
        <taxon>Pseudomonadota</taxon>
        <taxon>Betaproteobacteria</taxon>
        <taxon>Burkholderiales</taxon>
        <taxon>Burkholderiaceae</taxon>
        <taxon>Pandoraea</taxon>
    </lineage>
</organism>
<evidence type="ECO:0000313" key="2">
    <source>
        <dbReference type="EMBL" id="VVD94645.1"/>
    </source>
</evidence>
<dbReference type="AlphaFoldDB" id="A0A5E4U3K1"/>
<sequence length="468" mass="49387">MSVLQMSLREVSLALTDREISSAELMDVVLDRAEEVGTKLNAFLHIDRSAACAAARVADADRFAGRIKGPLHGVPMAHKDMFFRAGVRSSCGSAIPMPLADRTATVLSRLDAAGAIQFGVLNMAEFAVGGSGHNKTFGHCRNPWNAERISGGSSSGSAASVAARANFAALGSDTGGSIRTPASVCGITGLRPSFGRVSRAGVMGLSSTLDTVGPLARTAYDCAMVMNAIAGIDADDPTTAAAFSTDFLHGIDDSIRGLRIGVPTNYYSDAVDPAISHILDESLRVLQELNCVVTPIELPDVKAIDAAAAIVFASEGAALHAAQLRAHGEMYSEQVVARLERGFVIPAPTYLNAVRYRAVAAKEFLQRVFSQVDVIHIPVLPIPTPTITETDVRDGDKIDDMLGKLVGLTRPISYLGFPALSVPAGFTEDGMPVGMQLVGRPNAEATLLRIGHSFQGATDWHKRAPNIL</sequence>
<name>A0A5E4U3K1_9BURK</name>
<accession>A0A5E4U3K1</accession>
<dbReference type="PANTHER" id="PTHR11895:SF176">
    <property type="entry name" value="AMIDASE AMID-RELATED"/>
    <property type="match status" value="1"/>
</dbReference>
<feature type="domain" description="Amidase" evidence="1">
    <location>
        <begin position="25"/>
        <end position="448"/>
    </location>
</feature>
<dbReference type="RefSeq" id="WP_150589007.1">
    <property type="nucleotide sequence ID" value="NZ_CABPSH010000003.1"/>
</dbReference>
<dbReference type="SUPFAM" id="SSF75304">
    <property type="entry name" value="Amidase signature (AS) enzymes"/>
    <property type="match status" value="1"/>
</dbReference>
<reference evidence="2 3" key="1">
    <citation type="submission" date="2019-08" db="EMBL/GenBank/DDBJ databases">
        <authorList>
            <person name="Peeters C."/>
        </authorList>
    </citation>
    <scope>NUCLEOTIDE SEQUENCE [LARGE SCALE GENOMIC DNA]</scope>
    <source>
        <strain evidence="2 3">LMG 31012</strain>
    </source>
</reference>
<keyword evidence="3" id="KW-1185">Reference proteome</keyword>
<gene>
    <name evidence="2" type="primary">gatA_1</name>
    <name evidence="2" type="ORF">PEP31012_01783</name>
</gene>
<keyword evidence="2" id="KW-0436">Ligase</keyword>
<dbReference type="InterPro" id="IPR020556">
    <property type="entry name" value="Amidase_CS"/>
</dbReference>
<proteinExistence type="predicted"/>
<dbReference type="Gene3D" id="3.90.1300.10">
    <property type="entry name" value="Amidase signature (AS) domain"/>
    <property type="match status" value="1"/>
</dbReference>
<dbReference type="PROSITE" id="PS00571">
    <property type="entry name" value="AMIDASES"/>
    <property type="match status" value="1"/>
</dbReference>
<dbReference type="Pfam" id="PF01425">
    <property type="entry name" value="Amidase"/>
    <property type="match status" value="1"/>
</dbReference>
<dbReference type="InterPro" id="IPR023631">
    <property type="entry name" value="Amidase_dom"/>
</dbReference>
<dbReference type="GO" id="GO:0050567">
    <property type="term" value="F:glutaminyl-tRNA synthase (glutamine-hydrolyzing) activity"/>
    <property type="evidence" value="ECO:0007669"/>
    <property type="project" value="UniProtKB-EC"/>
</dbReference>
<dbReference type="InterPro" id="IPR000120">
    <property type="entry name" value="Amidase"/>
</dbReference>
<dbReference type="OrthoDB" id="112488at2"/>
<dbReference type="Proteomes" id="UP000400981">
    <property type="component" value="Unassembled WGS sequence"/>
</dbReference>
<dbReference type="GO" id="GO:0016740">
    <property type="term" value="F:transferase activity"/>
    <property type="evidence" value="ECO:0007669"/>
    <property type="project" value="UniProtKB-KW"/>
</dbReference>
<dbReference type="PANTHER" id="PTHR11895">
    <property type="entry name" value="TRANSAMIDASE"/>
    <property type="match status" value="1"/>
</dbReference>
<dbReference type="InterPro" id="IPR036928">
    <property type="entry name" value="AS_sf"/>
</dbReference>
<dbReference type="EC" id="6.3.5.7" evidence="2"/>
<evidence type="ECO:0000259" key="1">
    <source>
        <dbReference type="Pfam" id="PF01425"/>
    </source>
</evidence>
<evidence type="ECO:0000313" key="3">
    <source>
        <dbReference type="Proteomes" id="UP000400981"/>
    </source>
</evidence>
<protein>
    <submittedName>
        <fullName evidence="2">Glutamyl-tRNA(Gln) amidotransferase subunit A</fullName>
        <ecNumber evidence="2">6.3.5.7</ecNumber>
    </submittedName>
</protein>
<dbReference type="EMBL" id="CABPSH010000003">
    <property type="protein sequence ID" value="VVD94645.1"/>
    <property type="molecule type" value="Genomic_DNA"/>
</dbReference>
<keyword evidence="2" id="KW-0808">Transferase</keyword>